<feature type="domain" description="RecA family profile 1" evidence="11">
    <location>
        <begin position="51"/>
        <end position="210"/>
    </location>
</feature>
<evidence type="ECO:0000256" key="7">
    <source>
        <dbReference type="HAMAP-Rule" id="MF_00268"/>
    </source>
</evidence>
<dbReference type="InterPro" id="IPR013765">
    <property type="entry name" value="DNA_recomb/repair_RecA"/>
</dbReference>
<dbReference type="PROSITE" id="PS00321">
    <property type="entry name" value="RECA_1"/>
    <property type="match status" value="1"/>
</dbReference>
<dbReference type="InterPro" id="IPR049261">
    <property type="entry name" value="RecA-like_C"/>
</dbReference>
<dbReference type="InterPro" id="IPR049428">
    <property type="entry name" value="RecA-like_N"/>
</dbReference>
<dbReference type="Gene3D" id="3.40.50.300">
    <property type="entry name" value="P-loop containing nucleotide triphosphate hydrolases"/>
    <property type="match status" value="1"/>
</dbReference>
<dbReference type="GO" id="GO:0140664">
    <property type="term" value="F:ATP-dependent DNA damage sensor activity"/>
    <property type="evidence" value="ECO:0007669"/>
    <property type="project" value="InterPro"/>
</dbReference>
<dbReference type="SMART" id="SM00382">
    <property type="entry name" value="AAA"/>
    <property type="match status" value="1"/>
</dbReference>
<organism evidence="13 14">
    <name type="scientific">[Clostridium] methylpentosum DSM 5476</name>
    <dbReference type="NCBI Taxonomy" id="537013"/>
    <lineage>
        <taxon>Bacteria</taxon>
        <taxon>Bacillati</taxon>
        <taxon>Bacillota</taxon>
        <taxon>Clostridia</taxon>
        <taxon>Eubacteriales</taxon>
        <taxon>Oscillospiraceae</taxon>
        <taxon>Oscillospiraceae incertae sedis</taxon>
    </lineage>
</organism>
<evidence type="ECO:0000256" key="5">
    <source>
        <dbReference type="ARBA" id="ARBA00023125"/>
    </source>
</evidence>
<reference evidence="13 14" key="1">
    <citation type="submission" date="2009-01" db="EMBL/GenBank/DDBJ databases">
        <authorList>
            <person name="Fulton L."/>
            <person name="Clifton S."/>
            <person name="Fulton B."/>
            <person name="Xu J."/>
            <person name="Minx P."/>
            <person name="Pepin K.H."/>
            <person name="Johnson M."/>
            <person name="Bhonagiri V."/>
            <person name="Nash W.E."/>
            <person name="Mardis E.R."/>
            <person name="Wilson R.K."/>
        </authorList>
    </citation>
    <scope>NUCLEOTIDE SEQUENCE [LARGE SCALE GENOMIC DNA]</scope>
    <source>
        <strain evidence="13 14">DSM 5476</strain>
    </source>
</reference>
<evidence type="ECO:0000313" key="14">
    <source>
        <dbReference type="Proteomes" id="UP000003340"/>
    </source>
</evidence>
<dbReference type="PROSITE" id="PS50162">
    <property type="entry name" value="RECA_2"/>
    <property type="match status" value="1"/>
</dbReference>
<evidence type="ECO:0000259" key="11">
    <source>
        <dbReference type="PROSITE" id="PS50162"/>
    </source>
</evidence>
<keyword evidence="7 9" id="KW-0227">DNA damage</keyword>
<feature type="binding site" evidence="7">
    <location>
        <begin position="81"/>
        <end position="88"/>
    </location>
    <ligand>
        <name>ATP</name>
        <dbReference type="ChEBI" id="CHEBI:30616"/>
    </ligand>
</feature>
<dbReference type="PANTHER" id="PTHR45900:SF1">
    <property type="entry name" value="MITOCHONDRIAL DNA REPAIR PROTEIN RECA HOMOLOG-RELATED"/>
    <property type="match status" value="1"/>
</dbReference>
<dbReference type="PROSITE" id="PS50163">
    <property type="entry name" value="RECA_3"/>
    <property type="match status" value="1"/>
</dbReference>
<dbReference type="Pfam" id="PF21096">
    <property type="entry name" value="RecA_C"/>
    <property type="match status" value="1"/>
</dbReference>
<dbReference type="HAMAP" id="MF_00268">
    <property type="entry name" value="RecA"/>
    <property type="match status" value="1"/>
</dbReference>
<dbReference type="InterPro" id="IPR023400">
    <property type="entry name" value="RecA_C_sf"/>
</dbReference>
<dbReference type="CDD" id="cd00983">
    <property type="entry name" value="RecA"/>
    <property type="match status" value="1"/>
</dbReference>
<dbReference type="eggNOG" id="COG0468">
    <property type="taxonomic scope" value="Bacteria"/>
</dbReference>
<comment type="function">
    <text evidence="7">Can catalyze the hydrolysis of ATP in the presence of single-stranded DNA, the ATP-dependent uptake of single-stranded DNA by duplex DNA, and the ATP-dependent hybridization of homologous single-stranded DNAs. It interacts with LexA causing its activation and leading to its autocatalytic cleavage.</text>
</comment>
<dbReference type="InterPro" id="IPR020587">
    <property type="entry name" value="RecA_monomer-monomer_interface"/>
</dbReference>
<proteinExistence type="inferred from homology"/>
<keyword evidence="7 8" id="KW-0742">SOS response</keyword>
<dbReference type="SUPFAM" id="SSF54752">
    <property type="entry name" value="RecA protein, C-terminal domain"/>
    <property type="match status" value="1"/>
</dbReference>
<protein>
    <recommendedName>
        <fullName evidence="2 7">Protein RecA</fullName>
    </recommendedName>
    <alternativeName>
        <fullName evidence="7 8">Recombinase A</fullName>
    </alternativeName>
</protein>
<evidence type="ECO:0000256" key="4">
    <source>
        <dbReference type="ARBA" id="ARBA00022840"/>
    </source>
</evidence>
<keyword evidence="3 7" id="KW-0547">Nucleotide-binding</keyword>
<evidence type="ECO:0000256" key="6">
    <source>
        <dbReference type="ARBA" id="ARBA00023172"/>
    </source>
</evidence>
<accession>C0ECA7</accession>
<keyword evidence="4 7" id="KW-0067">ATP-binding</keyword>
<dbReference type="GO" id="GO:0005829">
    <property type="term" value="C:cytosol"/>
    <property type="evidence" value="ECO:0007669"/>
    <property type="project" value="TreeGrafter"/>
</dbReference>
<dbReference type="GO" id="GO:0006310">
    <property type="term" value="P:DNA recombination"/>
    <property type="evidence" value="ECO:0007669"/>
    <property type="project" value="UniProtKB-UniRule"/>
</dbReference>
<keyword evidence="6 7" id="KW-0233">DNA recombination</keyword>
<dbReference type="AlphaFoldDB" id="C0ECA7"/>
<dbReference type="GO" id="GO:0003697">
    <property type="term" value="F:single-stranded DNA binding"/>
    <property type="evidence" value="ECO:0007669"/>
    <property type="project" value="UniProtKB-UniRule"/>
</dbReference>
<dbReference type="STRING" id="537013.CLOSTMETH_01476"/>
<evidence type="ECO:0000256" key="9">
    <source>
        <dbReference type="RuleBase" id="RU004527"/>
    </source>
</evidence>
<sequence>MAARKEPTKKEFSGSDILSDKKKALETALAQIEKQFGQGAVMKLGQATAMNVEAISTGSIGMDIALGIGGVPRGRIVEIYGPESSGKTTVALSIVAQAQKAGGEAAFIDVEHALDPVYAKALGVDIDSLLVSQPNSGEQALEIAEALVRSGAIDVIVIDSVAAMTTKAEIEGEMGDTHVGLQARLMSQAMRKLTGIIGKTNCVALFINQVREKIGVMYGNPETTPGGRALKFYSSVRMEIRRSEQIKNGSEVIGNRTRCKVVKNKVAPPFKEAEFDIMYGEGISQTGEILDLATNLDIVNRSGAWYNYNGERLGQGRDNAKAYLAENPELCEELRKLVMENKDELLMAGKKSGRRPAVEKVVAKAAAKPVEKAAEPVKEPNLNIKPDEADFE</sequence>
<comment type="subcellular location">
    <subcellularLocation>
        <location evidence="7">Cytoplasm</location>
    </subcellularLocation>
</comment>
<dbReference type="EMBL" id="ACEC01000047">
    <property type="protein sequence ID" value="EEG30908.1"/>
    <property type="molecule type" value="Genomic_DNA"/>
</dbReference>
<feature type="region of interest" description="Disordered" evidence="10">
    <location>
        <begin position="369"/>
        <end position="392"/>
    </location>
</feature>
<dbReference type="Proteomes" id="UP000003340">
    <property type="component" value="Unassembled WGS sequence"/>
</dbReference>
<dbReference type="GO" id="GO:0003684">
    <property type="term" value="F:damaged DNA binding"/>
    <property type="evidence" value="ECO:0007669"/>
    <property type="project" value="UniProtKB-UniRule"/>
</dbReference>
<keyword evidence="7 8" id="KW-0234">DNA repair</keyword>
<dbReference type="HOGENOM" id="CLU_040469_3_2_9"/>
<comment type="similarity">
    <text evidence="1 7 9">Belongs to the RecA family.</text>
</comment>
<evidence type="ECO:0000256" key="8">
    <source>
        <dbReference type="RuleBase" id="RU000526"/>
    </source>
</evidence>
<dbReference type="GO" id="GO:0005524">
    <property type="term" value="F:ATP binding"/>
    <property type="evidence" value="ECO:0007669"/>
    <property type="project" value="UniProtKB-UniRule"/>
</dbReference>
<dbReference type="Pfam" id="PF00154">
    <property type="entry name" value="RecA_N"/>
    <property type="match status" value="1"/>
</dbReference>
<reference evidence="13 14" key="2">
    <citation type="submission" date="2009-02" db="EMBL/GenBank/DDBJ databases">
        <title>Draft genome sequence of Clostridium methylpentosum (DSM 5476).</title>
        <authorList>
            <person name="Sudarsanam P."/>
            <person name="Ley R."/>
            <person name="Guruge J."/>
            <person name="Turnbaugh P.J."/>
            <person name="Mahowald M."/>
            <person name="Liep D."/>
            <person name="Gordon J."/>
        </authorList>
    </citation>
    <scope>NUCLEOTIDE SEQUENCE [LARGE SCALE GENOMIC DNA]</scope>
    <source>
        <strain evidence="13 14">DSM 5476</strain>
    </source>
</reference>
<keyword evidence="7" id="KW-0963">Cytoplasm</keyword>
<evidence type="ECO:0000256" key="1">
    <source>
        <dbReference type="ARBA" id="ARBA00009391"/>
    </source>
</evidence>
<keyword evidence="5 7" id="KW-0238">DNA-binding</keyword>
<evidence type="ECO:0000256" key="10">
    <source>
        <dbReference type="SAM" id="MobiDB-lite"/>
    </source>
</evidence>
<feature type="compositionally biased region" description="Basic and acidic residues" evidence="10">
    <location>
        <begin position="369"/>
        <end position="378"/>
    </location>
</feature>
<dbReference type="GO" id="GO:0006281">
    <property type="term" value="P:DNA repair"/>
    <property type="evidence" value="ECO:0007669"/>
    <property type="project" value="UniProtKB-UniRule"/>
</dbReference>
<dbReference type="FunFam" id="3.40.50.300:FF:000087">
    <property type="entry name" value="Recombinase RecA"/>
    <property type="match status" value="1"/>
</dbReference>
<dbReference type="InterPro" id="IPR027417">
    <property type="entry name" value="P-loop_NTPase"/>
</dbReference>
<dbReference type="InterPro" id="IPR020588">
    <property type="entry name" value="RecA_ATP-bd"/>
</dbReference>
<name>C0ECA7_9FIRM</name>
<dbReference type="PANTHER" id="PTHR45900">
    <property type="entry name" value="RECA"/>
    <property type="match status" value="1"/>
</dbReference>
<dbReference type="InterPro" id="IPR020584">
    <property type="entry name" value="DNA_recomb/repair_RecA_CS"/>
</dbReference>
<evidence type="ECO:0000313" key="13">
    <source>
        <dbReference type="EMBL" id="EEG30908.1"/>
    </source>
</evidence>
<dbReference type="NCBIfam" id="TIGR02012">
    <property type="entry name" value="tigrfam_recA"/>
    <property type="match status" value="1"/>
</dbReference>
<dbReference type="PRINTS" id="PR00142">
    <property type="entry name" value="RECA"/>
</dbReference>
<gene>
    <name evidence="7 13" type="primary">recA</name>
    <name evidence="13" type="ORF">CLOSTMETH_01476</name>
</gene>
<evidence type="ECO:0000256" key="3">
    <source>
        <dbReference type="ARBA" id="ARBA00022741"/>
    </source>
</evidence>
<feature type="domain" description="RecA family profile 2" evidence="12">
    <location>
        <begin position="215"/>
        <end position="288"/>
    </location>
</feature>
<comment type="caution">
    <text evidence="13">The sequence shown here is derived from an EMBL/GenBank/DDBJ whole genome shotgun (WGS) entry which is preliminary data.</text>
</comment>
<dbReference type="GO" id="GO:0009432">
    <property type="term" value="P:SOS response"/>
    <property type="evidence" value="ECO:0007669"/>
    <property type="project" value="UniProtKB-UniRule"/>
</dbReference>
<evidence type="ECO:0000256" key="2">
    <source>
        <dbReference type="ARBA" id="ARBA00015553"/>
    </source>
</evidence>
<dbReference type="SUPFAM" id="SSF52540">
    <property type="entry name" value="P-loop containing nucleoside triphosphate hydrolases"/>
    <property type="match status" value="1"/>
</dbReference>
<keyword evidence="14" id="KW-1185">Reference proteome</keyword>
<evidence type="ECO:0000259" key="12">
    <source>
        <dbReference type="PROSITE" id="PS50163"/>
    </source>
</evidence>
<dbReference type="InterPro" id="IPR003593">
    <property type="entry name" value="AAA+_ATPase"/>
</dbReference>